<comment type="caution">
    <text evidence="5">The sequence shown here is derived from an EMBL/GenBank/DDBJ whole genome shotgun (WGS) entry which is preliminary data.</text>
</comment>
<protein>
    <submittedName>
        <fullName evidence="5">Hydroxypyruvate isomerase</fullName>
    </submittedName>
</protein>
<dbReference type="RefSeq" id="WP_123930385.1">
    <property type="nucleotide sequence ID" value="NZ_JBPSDP010000008.1"/>
</dbReference>
<evidence type="ECO:0000313" key="5">
    <source>
        <dbReference type="EMBL" id="RPA59373.1"/>
    </source>
</evidence>
<organism evidence="5 6">
    <name type="scientific">Gordonia oryzae</name>
    <dbReference type="NCBI Taxonomy" id="2487349"/>
    <lineage>
        <taxon>Bacteria</taxon>
        <taxon>Bacillati</taxon>
        <taxon>Actinomycetota</taxon>
        <taxon>Actinomycetes</taxon>
        <taxon>Mycobacteriales</taxon>
        <taxon>Gordoniaceae</taxon>
        <taxon>Gordonia</taxon>
    </lineage>
</organism>
<keyword evidence="5" id="KW-0670">Pyruvate</keyword>
<gene>
    <name evidence="5" type="ORF">EF294_12725</name>
</gene>
<dbReference type="Proteomes" id="UP000267536">
    <property type="component" value="Unassembled WGS sequence"/>
</dbReference>
<feature type="active site" description="Proton donor/acceptor" evidence="3">
    <location>
        <position position="152"/>
    </location>
</feature>
<dbReference type="PANTHER" id="PTHR43489">
    <property type="entry name" value="ISOMERASE"/>
    <property type="match status" value="1"/>
</dbReference>
<dbReference type="GO" id="GO:0008903">
    <property type="term" value="F:hydroxypyruvate isomerase activity"/>
    <property type="evidence" value="ECO:0007669"/>
    <property type="project" value="TreeGrafter"/>
</dbReference>
<dbReference type="SUPFAM" id="SSF51658">
    <property type="entry name" value="Xylose isomerase-like"/>
    <property type="match status" value="1"/>
</dbReference>
<evidence type="ECO:0000259" key="4">
    <source>
        <dbReference type="Pfam" id="PF01261"/>
    </source>
</evidence>
<name>A0A3N4G9C8_9ACTN</name>
<feature type="active site" description="Proton donor/acceptor" evidence="3">
    <location>
        <position position="251"/>
    </location>
</feature>
<dbReference type="GO" id="GO:0046487">
    <property type="term" value="P:glyoxylate metabolic process"/>
    <property type="evidence" value="ECO:0007669"/>
    <property type="project" value="TreeGrafter"/>
</dbReference>
<dbReference type="PANTHER" id="PTHR43489:SF6">
    <property type="entry name" value="HYDROXYPYRUVATE ISOMERASE-RELATED"/>
    <property type="match status" value="1"/>
</dbReference>
<keyword evidence="6" id="KW-1185">Reference proteome</keyword>
<proteinExistence type="inferred from homology"/>
<accession>A0A3N4G9C8</accession>
<comment type="similarity">
    <text evidence="2">Belongs to the hyi family.</text>
</comment>
<sequence length="270" mass="28784">MVDTSRITVNCSILLTDLPLLHRPQAARDAGFGAVEFWWPFATAVPADRDVDAFVTAVENAGVRLTHLNFAAGDLSSGNRGLLSHPASSAEFRDSVDVATGIGSRLGVLGFNALYGNRIGDLAIEVQDDLAAENLAFAARAAATIDACILLEPLSGIPTYPLTRAAHAIDVCDRLARDHAVDNAALLADLYHLAINGENLDDVIDTVADRISHVQIADVPGRGEPGTGSLDLSRPLAALAARDYPGWISLEYLPTRSDTFDWVPDFPAFQ</sequence>
<dbReference type="InterPro" id="IPR026040">
    <property type="entry name" value="HyI-like"/>
</dbReference>
<reference evidence="5 6" key="1">
    <citation type="submission" date="2018-11" db="EMBL/GenBank/DDBJ databases">
        <title>Draft genome sequence of Gordonia sp. RS15-1S isolated from rice stems.</title>
        <authorList>
            <person name="Muangham S."/>
        </authorList>
    </citation>
    <scope>NUCLEOTIDE SEQUENCE [LARGE SCALE GENOMIC DNA]</scope>
    <source>
        <strain evidence="5 6">RS15-1S</strain>
    </source>
</reference>
<feature type="domain" description="Xylose isomerase-like TIM barrel" evidence="4">
    <location>
        <begin position="25"/>
        <end position="253"/>
    </location>
</feature>
<dbReference type="InterPro" id="IPR036237">
    <property type="entry name" value="Xyl_isomerase-like_sf"/>
</dbReference>
<evidence type="ECO:0000256" key="1">
    <source>
        <dbReference type="ARBA" id="ARBA00023235"/>
    </source>
</evidence>
<dbReference type="Pfam" id="PF01261">
    <property type="entry name" value="AP_endonuc_2"/>
    <property type="match status" value="1"/>
</dbReference>
<dbReference type="OrthoDB" id="9786584at2"/>
<dbReference type="PIRSF" id="PIRSF006241">
    <property type="entry name" value="HyI"/>
    <property type="match status" value="1"/>
</dbReference>
<evidence type="ECO:0000313" key="6">
    <source>
        <dbReference type="Proteomes" id="UP000267536"/>
    </source>
</evidence>
<evidence type="ECO:0000256" key="2">
    <source>
        <dbReference type="PIRNR" id="PIRNR006241"/>
    </source>
</evidence>
<dbReference type="EMBL" id="RKMH01000009">
    <property type="protein sequence ID" value="RPA59373.1"/>
    <property type="molecule type" value="Genomic_DNA"/>
</dbReference>
<dbReference type="Gene3D" id="3.20.20.150">
    <property type="entry name" value="Divalent-metal-dependent TIM barrel enzymes"/>
    <property type="match status" value="1"/>
</dbReference>
<keyword evidence="1 2" id="KW-0413">Isomerase</keyword>
<dbReference type="AlphaFoldDB" id="A0A3N4G9C8"/>
<dbReference type="InterPro" id="IPR013022">
    <property type="entry name" value="Xyl_isomerase-like_TIM-brl"/>
</dbReference>
<evidence type="ECO:0000256" key="3">
    <source>
        <dbReference type="PIRSR" id="PIRSR006241-50"/>
    </source>
</evidence>
<dbReference type="InterPro" id="IPR050417">
    <property type="entry name" value="Sugar_Epim/Isomerase"/>
</dbReference>